<feature type="region of interest" description="Disordered" evidence="7">
    <location>
        <begin position="294"/>
        <end position="317"/>
    </location>
</feature>
<feature type="compositionally biased region" description="Low complexity" evidence="7">
    <location>
        <begin position="10"/>
        <end position="24"/>
    </location>
</feature>
<dbReference type="Pfam" id="PF01474">
    <property type="entry name" value="DAHP_synth_2"/>
    <property type="match status" value="2"/>
</dbReference>
<evidence type="ECO:0000313" key="8">
    <source>
        <dbReference type="EMBL" id="SYW77923.1"/>
    </source>
</evidence>
<sequence length="602" mass="65876">MYPAWDADASSTPTSSRMSSSATSFEGASAREYHANPTWKSKKEAQHVDYPSQEAFQSVMNRIERLPGLVSSNEIDRLQSQLASVAEGHAFLLQTGDCAELFDYCNPEQIQAKLKLSLLMSLILIWGARKPVVRIGRIAGQYAKPRSKPTEIITKIDPTTGEATKHEIMSFRGDNINAFSAEPASGRIPDPERLLQAYFHSAATLNHIRSELASGLADLHAPRQWSFQHVQSSALQTEFESVVDSLTDALDFMKTIGADPSAFSSSSVLNSIDYFISHEGLSLAYEEALTRLVRKPTPSNPKPARNVHPSDLASSEPDDAALERYDLSAHTIWLGDRTRQLDGAHVDFFSSIRNPVGVKVGPSMKPQELIEILDILNPDVPIPSTAASGRTSGWSTPSGAPQVVYGKEKGRVMVIIRLGAGKVATHLPPLLEAIAASNHKDSIILLCDPMHGNTQTSPYPPASSDPSAQPLKTRSFGDIISEILSFLQIISSDFPTLHLGGVHLELTGDKDVTECFGGSMRLEPKDLERGYKSHCDPRLNFEQSLDVAFLLSHYFRNQRLGNQVKGSAKTEEEIKRQQAIIESGSGDELLAELICGITNRPQ</sequence>
<evidence type="ECO:0000256" key="2">
    <source>
        <dbReference type="ARBA" id="ARBA00008911"/>
    </source>
</evidence>
<evidence type="ECO:0000256" key="7">
    <source>
        <dbReference type="SAM" id="MobiDB-lite"/>
    </source>
</evidence>
<keyword evidence="6" id="KW-0057">Aromatic amino acid biosynthesis</keyword>
<feature type="binding site" evidence="5">
    <location>
        <position position="451"/>
    </location>
    <ligand>
        <name>Mn(2+)</name>
        <dbReference type="ChEBI" id="CHEBI:29035"/>
    </ligand>
</feature>
<comment type="pathway">
    <text evidence="1 6">Metabolic intermediate biosynthesis; chorismate biosynthesis; chorismate from D-erythrose 4-phosphate and phosphoenolpyruvate: step 1/7.</text>
</comment>
<proteinExistence type="inferred from homology"/>
<evidence type="ECO:0000256" key="4">
    <source>
        <dbReference type="ARBA" id="ARBA00047508"/>
    </source>
</evidence>
<dbReference type="SUPFAM" id="SSF51569">
    <property type="entry name" value="Aldolase"/>
    <property type="match status" value="1"/>
</dbReference>
<dbReference type="GO" id="GO:0009073">
    <property type="term" value="P:aromatic amino acid family biosynthetic process"/>
    <property type="evidence" value="ECO:0007669"/>
    <property type="project" value="UniProtKB-KW"/>
</dbReference>
<protein>
    <recommendedName>
        <fullName evidence="6">Phospho-2-dehydro-3-deoxyheptonate aldolase</fullName>
        <ecNumber evidence="6">2.5.1.54</ecNumber>
    </recommendedName>
</protein>
<dbReference type="GO" id="GO:0008652">
    <property type="term" value="P:amino acid biosynthetic process"/>
    <property type="evidence" value="ECO:0007669"/>
    <property type="project" value="UniProtKB-KW"/>
</dbReference>
<name>A0A8H8TSP6_9BASI</name>
<organism evidence="8 9">
    <name type="scientific">Ustilago bromivora</name>
    <dbReference type="NCBI Taxonomy" id="307758"/>
    <lineage>
        <taxon>Eukaryota</taxon>
        <taxon>Fungi</taxon>
        <taxon>Dikarya</taxon>
        <taxon>Basidiomycota</taxon>
        <taxon>Ustilaginomycotina</taxon>
        <taxon>Ustilaginomycetes</taxon>
        <taxon>Ustilaginales</taxon>
        <taxon>Ustilaginaceae</taxon>
        <taxon>Ustilago</taxon>
    </lineage>
</organism>
<gene>
    <name evidence="8" type="ORF">UBRO2_02115</name>
</gene>
<dbReference type="Proteomes" id="UP000658997">
    <property type="component" value="Unassembled WGS sequence"/>
</dbReference>
<dbReference type="EMBL" id="ULHB01000030">
    <property type="protein sequence ID" value="SYW77923.1"/>
    <property type="molecule type" value="Genomic_DNA"/>
</dbReference>
<feature type="region of interest" description="Disordered" evidence="7">
    <location>
        <begin position="1"/>
        <end position="29"/>
    </location>
</feature>
<dbReference type="AlphaFoldDB" id="A0A8H8TSP6"/>
<dbReference type="InterPro" id="IPR013785">
    <property type="entry name" value="Aldolase_TIM"/>
</dbReference>
<dbReference type="PANTHER" id="PTHR21337">
    <property type="entry name" value="PHOSPHO-2-DEHYDRO-3-DEOXYHEPTONATE ALDOLASE 1, 2"/>
    <property type="match status" value="1"/>
</dbReference>
<feature type="binding site" evidence="5">
    <location>
        <position position="137"/>
    </location>
    <ligand>
        <name>phosphoenolpyruvate</name>
        <dbReference type="ChEBI" id="CHEBI:58702"/>
    </ligand>
</feature>
<keyword evidence="5" id="KW-0170">Cobalt</keyword>
<dbReference type="GO" id="GO:0009423">
    <property type="term" value="P:chorismate biosynthetic process"/>
    <property type="evidence" value="ECO:0007669"/>
    <property type="project" value="UniProtKB-UniPathway"/>
</dbReference>
<dbReference type="InterPro" id="IPR002480">
    <property type="entry name" value="DAHP_synth_2"/>
</dbReference>
<evidence type="ECO:0000256" key="6">
    <source>
        <dbReference type="RuleBase" id="RU363071"/>
    </source>
</evidence>
<keyword evidence="6" id="KW-0028">Amino-acid biosynthesis</keyword>
<dbReference type="GO" id="GO:0003849">
    <property type="term" value="F:3-deoxy-7-phosphoheptulonate synthase activity"/>
    <property type="evidence" value="ECO:0007669"/>
    <property type="project" value="UniProtKB-EC"/>
</dbReference>
<keyword evidence="3 6" id="KW-0808">Transferase</keyword>
<dbReference type="Gene3D" id="3.20.20.70">
    <property type="entry name" value="Aldolase class I"/>
    <property type="match status" value="1"/>
</dbReference>
<evidence type="ECO:0000313" key="9">
    <source>
        <dbReference type="Proteomes" id="UP000658997"/>
    </source>
</evidence>
<feature type="binding site" evidence="5">
    <location>
        <position position="98"/>
    </location>
    <ligand>
        <name>Mn(2+)</name>
        <dbReference type="ChEBI" id="CHEBI:29035"/>
    </ligand>
</feature>
<keyword evidence="5" id="KW-0464">Manganese</keyword>
<evidence type="ECO:0000256" key="5">
    <source>
        <dbReference type="PIRSR" id="PIRSR602480-1"/>
    </source>
</evidence>
<dbReference type="EC" id="2.5.1.54" evidence="6"/>
<keyword evidence="9" id="KW-1185">Reference proteome</keyword>
<evidence type="ECO:0000256" key="3">
    <source>
        <dbReference type="ARBA" id="ARBA00022679"/>
    </source>
</evidence>
<comment type="cofactor">
    <cofactor evidence="5">
        <name>Mn(2+)</name>
        <dbReference type="ChEBI" id="CHEBI:29035"/>
    </cofactor>
    <cofactor evidence="5">
        <name>Co(2+)</name>
        <dbReference type="ChEBI" id="CHEBI:48828"/>
    </cofactor>
    <cofactor evidence="5">
        <name>Cd(2+)</name>
        <dbReference type="ChEBI" id="CHEBI:48775"/>
    </cofactor>
    <text evidence="5">Binds 1 divalent cation per subunit. The enzyme is active with manganese, cobalt or cadmium ions.</text>
</comment>
<dbReference type="PANTHER" id="PTHR21337:SF0">
    <property type="entry name" value="PHOSPHO-2-DEHYDRO-3-DEOXYHEPTONATE ALDOLASE"/>
    <property type="match status" value="1"/>
</dbReference>
<comment type="similarity">
    <text evidence="2 6">Belongs to the class-II DAHP synthase family.</text>
</comment>
<feature type="binding site" evidence="5">
    <location>
        <position position="359"/>
    </location>
    <ligand>
        <name>phosphoenolpyruvate</name>
        <dbReference type="ChEBI" id="CHEBI:58702"/>
    </ligand>
</feature>
<comment type="caution">
    <text evidence="8">The sequence shown here is derived from an EMBL/GenBank/DDBJ whole genome shotgun (WGS) entry which is preliminary data.</text>
</comment>
<evidence type="ECO:0000256" key="1">
    <source>
        <dbReference type="ARBA" id="ARBA00004688"/>
    </source>
</evidence>
<reference evidence="8" key="1">
    <citation type="submission" date="2018-08" db="EMBL/GenBank/DDBJ databases">
        <authorList>
            <person name="Guldener U."/>
        </authorList>
    </citation>
    <scope>NUCLEOTIDE SEQUENCE</scope>
    <source>
        <strain evidence="8">UB2</strain>
    </source>
</reference>
<feature type="binding site" evidence="5">
    <location>
        <position position="417"/>
    </location>
    <ligand>
        <name>phosphoenolpyruvate</name>
        <dbReference type="ChEBI" id="CHEBI:58702"/>
    </ligand>
</feature>
<dbReference type="UniPathway" id="UPA00053">
    <property type="reaction ID" value="UER00084"/>
</dbReference>
<accession>A0A8H8TSP6</accession>
<keyword evidence="5" id="KW-0104">Cadmium</keyword>
<comment type="catalytic activity">
    <reaction evidence="4 6">
        <text>D-erythrose 4-phosphate + phosphoenolpyruvate + H2O = 7-phospho-2-dehydro-3-deoxy-D-arabino-heptonate + phosphate</text>
        <dbReference type="Rhea" id="RHEA:14717"/>
        <dbReference type="ChEBI" id="CHEBI:15377"/>
        <dbReference type="ChEBI" id="CHEBI:16897"/>
        <dbReference type="ChEBI" id="CHEBI:43474"/>
        <dbReference type="ChEBI" id="CHEBI:58394"/>
        <dbReference type="ChEBI" id="CHEBI:58702"/>
        <dbReference type="EC" id="2.5.1.54"/>
    </reaction>
</comment>
<feature type="binding site" evidence="5">
    <location>
        <position position="505"/>
    </location>
    <ligand>
        <name>Mn(2+)</name>
        <dbReference type="ChEBI" id="CHEBI:29035"/>
    </ligand>
</feature>
<feature type="binding site" evidence="5">
    <location>
        <position position="536"/>
    </location>
    <ligand>
        <name>Mn(2+)</name>
        <dbReference type="ChEBI" id="CHEBI:29035"/>
    </ligand>
</feature>